<dbReference type="AlphaFoldDB" id="A0A6L7AB94"/>
<protein>
    <submittedName>
        <fullName evidence="3">DNA-protecting protein DprA</fullName>
    </submittedName>
</protein>
<dbReference type="Proteomes" id="UP000478636">
    <property type="component" value="Unassembled WGS sequence"/>
</dbReference>
<dbReference type="PANTHER" id="PTHR43022:SF1">
    <property type="entry name" value="PROTEIN SMF"/>
    <property type="match status" value="1"/>
</dbReference>
<gene>
    <name evidence="3" type="primary">dprA</name>
    <name evidence="3" type="ORF">GQS40_04995</name>
</gene>
<dbReference type="RefSeq" id="WP_029509337.1">
    <property type="nucleotide sequence ID" value="NZ_DAITWI010000001.1"/>
</dbReference>
<dbReference type="NCBIfam" id="TIGR00732">
    <property type="entry name" value="dprA"/>
    <property type="match status" value="1"/>
</dbReference>
<reference evidence="3 4" key="1">
    <citation type="submission" date="2019-12" db="EMBL/GenBank/DDBJ databases">
        <title>Complete genome sequence of Leuconostoc lactis strain AVN1 provides insights into metabolic potential.</title>
        <authorList>
            <person name="Besrour N."/>
            <person name="Najjari A."/>
            <person name="Fhoula I."/>
            <person name="Jaballah S."/>
            <person name="Klibi N."/>
            <person name="Ouzari H.I."/>
        </authorList>
    </citation>
    <scope>NUCLEOTIDE SEQUENCE [LARGE SCALE GENOMIC DNA]</scope>
    <source>
        <strain evidence="3 4">AVN1</strain>
    </source>
</reference>
<dbReference type="Gene3D" id="3.40.50.450">
    <property type="match status" value="1"/>
</dbReference>
<sequence length="288" mass="31082">MNLNQQLLAIHLTAGMGAKAARAVVTAVTAVQVPTIYPWPLDLILSFGDQRSHHLIRRTYSSAVERAQQWSTPYMTYFDACYPGRLREIYDAPLVLFYQGHLEALRLPSLSVVGTRAATPYGLAVLRSLLPDVVRQDVAIVSGLAKGIDVMAHQMTLAQRGVPIAVIGTGIDVAYPKAHHHLQTQIGEQGLVLSEYPPGTGPQKSHFPARNRIIAGLSSATLVVEAKQQSGSLITANFALQENRDVLAVPGTIFSATAQGTHELIQLGAKLVAKPTDILESVQNLDTI</sequence>
<accession>A0A6L7AB94</accession>
<name>A0A6L7AB94_LEULA</name>
<evidence type="ECO:0000256" key="1">
    <source>
        <dbReference type="ARBA" id="ARBA00006525"/>
    </source>
</evidence>
<dbReference type="GO" id="GO:0009294">
    <property type="term" value="P:DNA-mediated transformation"/>
    <property type="evidence" value="ECO:0007669"/>
    <property type="project" value="InterPro"/>
</dbReference>
<dbReference type="Pfam" id="PF02481">
    <property type="entry name" value="DNA_processg_A"/>
    <property type="match status" value="1"/>
</dbReference>
<comment type="similarity">
    <text evidence="1">Belongs to the DprA/Smf family.</text>
</comment>
<dbReference type="InterPro" id="IPR057666">
    <property type="entry name" value="DrpA_SLOG"/>
</dbReference>
<evidence type="ECO:0000313" key="3">
    <source>
        <dbReference type="EMBL" id="MWN21032.1"/>
    </source>
</evidence>
<dbReference type="SUPFAM" id="SSF102405">
    <property type="entry name" value="MCP/YpsA-like"/>
    <property type="match status" value="1"/>
</dbReference>
<feature type="domain" description="Smf/DprA SLOG" evidence="2">
    <location>
        <begin position="75"/>
        <end position="282"/>
    </location>
</feature>
<comment type="caution">
    <text evidence="3">The sequence shown here is derived from an EMBL/GenBank/DDBJ whole genome shotgun (WGS) entry which is preliminary data.</text>
</comment>
<dbReference type="EMBL" id="WSZI01000013">
    <property type="protein sequence ID" value="MWN21032.1"/>
    <property type="molecule type" value="Genomic_DNA"/>
</dbReference>
<dbReference type="InterPro" id="IPR003488">
    <property type="entry name" value="DprA"/>
</dbReference>
<dbReference type="PANTHER" id="PTHR43022">
    <property type="entry name" value="PROTEIN SMF"/>
    <property type="match status" value="1"/>
</dbReference>
<organism evidence="3 4">
    <name type="scientific">Leuconostoc lactis</name>
    <dbReference type="NCBI Taxonomy" id="1246"/>
    <lineage>
        <taxon>Bacteria</taxon>
        <taxon>Bacillati</taxon>
        <taxon>Bacillota</taxon>
        <taxon>Bacilli</taxon>
        <taxon>Lactobacillales</taxon>
        <taxon>Lactobacillaceae</taxon>
        <taxon>Leuconostoc</taxon>
    </lineage>
</organism>
<proteinExistence type="inferred from homology"/>
<evidence type="ECO:0000313" key="4">
    <source>
        <dbReference type="Proteomes" id="UP000478636"/>
    </source>
</evidence>
<evidence type="ECO:0000259" key="2">
    <source>
        <dbReference type="Pfam" id="PF02481"/>
    </source>
</evidence>